<evidence type="ECO:0000256" key="4">
    <source>
        <dbReference type="SAM" id="Phobius"/>
    </source>
</evidence>
<keyword evidence="2" id="KW-0479">Metal-binding</keyword>
<organism evidence="5 6">
    <name type="scientific">Populus alba x Populus x berolinensis</name>
    <dbReference type="NCBI Taxonomy" id="444605"/>
    <lineage>
        <taxon>Eukaryota</taxon>
        <taxon>Viridiplantae</taxon>
        <taxon>Streptophyta</taxon>
        <taxon>Embryophyta</taxon>
        <taxon>Tracheophyta</taxon>
        <taxon>Spermatophyta</taxon>
        <taxon>Magnoliopsida</taxon>
        <taxon>eudicotyledons</taxon>
        <taxon>Gunneridae</taxon>
        <taxon>Pentapetalae</taxon>
        <taxon>rosids</taxon>
        <taxon>fabids</taxon>
        <taxon>Malpighiales</taxon>
        <taxon>Salicaceae</taxon>
        <taxon>Saliceae</taxon>
        <taxon>Populus</taxon>
    </lineage>
</organism>
<dbReference type="InterPro" id="IPR036396">
    <property type="entry name" value="Cyt_P450_sf"/>
</dbReference>
<comment type="caution">
    <text evidence="5">The sequence shown here is derived from an EMBL/GenBank/DDBJ whole genome shotgun (WGS) entry which is preliminary data.</text>
</comment>
<dbReference type="GO" id="GO:0020037">
    <property type="term" value="F:heme binding"/>
    <property type="evidence" value="ECO:0007669"/>
    <property type="project" value="InterPro"/>
</dbReference>
<gene>
    <name evidence="5" type="ORF">NC653_033582</name>
</gene>
<dbReference type="AlphaFoldDB" id="A0AAD6LU99"/>
<dbReference type="PANTHER" id="PTHR24286:SF49">
    <property type="entry name" value="INACTIVE LINOLENATE HYDROPEROXIDE LYASE-RELATED"/>
    <property type="match status" value="1"/>
</dbReference>
<feature type="transmembrane region" description="Helical" evidence="4">
    <location>
        <begin position="31"/>
        <end position="55"/>
    </location>
</feature>
<reference evidence="5" key="1">
    <citation type="journal article" date="2023" name="Mol. Ecol. Resour.">
        <title>Chromosome-level genome assembly of a triploid poplar Populus alba 'Berolinensis'.</title>
        <authorList>
            <person name="Chen S."/>
            <person name="Yu Y."/>
            <person name="Wang X."/>
            <person name="Wang S."/>
            <person name="Zhang T."/>
            <person name="Zhou Y."/>
            <person name="He R."/>
            <person name="Meng N."/>
            <person name="Wang Y."/>
            <person name="Liu W."/>
            <person name="Liu Z."/>
            <person name="Liu J."/>
            <person name="Guo Q."/>
            <person name="Huang H."/>
            <person name="Sederoff R.R."/>
            <person name="Wang G."/>
            <person name="Qu G."/>
            <person name="Chen S."/>
        </authorList>
    </citation>
    <scope>NUCLEOTIDE SEQUENCE</scope>
    <source>
        <strain evidence="5">SC-2020</strain>
    </source>
</reference>
<dbReference type="SUPFAM" id="SSF48264">
    <property type="entry name" value="Cytochrome P450"/>
    <property type="match status" value="1"/>
</dbReference>
<keyword evidence="4" id="KW-0472">Membrane</keyword>
<dbReference type="EMBL" id="JAQIZT010000014">
    <property type="protein sequence ID" value="KAJ6973291.1"/>
    <property type="molecule type" value="Genomic_DNA"/>
</dbReference>
<comment type="similarity">
    <text evidence="1">Belongs to the cytochrome P450 family.</text>
</comment>
<evidence type="ECO:0000313" key="5">
    <source>
        <dbReference type="EMBL" id="KAJ6973291.1"/>
    </source>
</evidence>
<dbReference type="GO" id="GO:0004497">
    <property type="term" value="F:monooxygenase activity"/>
    <property type="evidence" value="ECO:0007669"/>
    <property type="project" value="InterPro"/>
</dbReference>
<evidence type="ECO:0000256" key="2">
    <source>
        <dbReference type="ARBA" id="ARBA00022723"/>
    </source>
</evidence>
<evidence type="ECO:0000313" key="6">
    <source>
        <dbReference type="Proteomes" id="UP001164929"/>
    </source>
</evidence>
<dbReference type="GO" id="GO:0005506">
    <property type="term" value="F:iron ion binding"/>
    <property type="evidence" value="ECO:0007669"/>
    <property type="project" value="InterPro"/>
</dbReference>
<accession>A0AAD6LU99</accession>
<proteinExistence type="inferred from homology"/>
<keyword evidence="4" id="KW-1133">Transmembrane helix</keyword>
<evidence type="ECO:0000256" key="3">
    <source>
        <dbReference type="ARBA" id="ARBA00023004"/>
    </source>
</evidence>
<protein>
    <submittedName>
        <fullName evidence="5">Uncharacterized protein</fullName>
    </submittedName>
</protein>
<sequence length="223" mass="24947">MKCMELYVAKELLRYAETEFGLNQEDTIHNLLFVLGFNAFGGFSIFLPGLISRIVSDTALQEKLRDEVRQNAGPNLSFESVMKMPLVQSVVYETLRLSPPVPLQFARARKDFQLSSHDSVFDIKKGEAAMWVSTLGDERPRKSFRADRFMGEEGGELLKYLYWSNGPQTGSPSASNKQCAAKDYVTLTGSMMVAYLLKRYDSITGDSASITAVEKAVQVMMIV</sequence>
<evidence type="ECO:0000256" key="1">
    <source>
        <dbReference type="ARBA" id="ARBA00010617"/>
    </source>
</evidence>
<keyword evidence="3" id="KW-0408">Iron</keyword>
<keyword evidence="4" id="KW-0812">Transmembrane</keyword>
<dbReference type="GO" id="GO:0016705">
    <property type="term" value="F:oxidoreductase activity, acting on paired donors, with incorporation or reduction of molecular oxygen"/>
    <property type="evidence" value="ECO:0007669"/>
    <property type="project" value="InterPro"/>
</dbReference>
<keyword evidence="6" id="KW-1185">Reference proteome</keyword>
<dbReference type="Gene3D" id="1.10.630.10">
    <property type="entry name" value="Cytochrome P450"/>
    <property type="match status" value="1"/>
</dbReference>
<name>A0AAD6LU99_9ROSI</name>
<dbReference type="Proteomes" id="UP001164929">
    <property type="component" value="Chromosome 14"/>
</dbReference>
<dbReference type="GO" id="GO:0016125">
    <property type="term" value="P:sterol metabolic process"/>
    <property type="evidence" value="ECO:0007669"/>
    <property type="project" value="TreeGrafter"/>
</dbReference>
<dbReference type="Pfam" id="PF00067">
    <property type="entry name" value="p450"/>
    <property type="match status" value="1"/>
</dbReference>
<dbReference type="PANTHER" id="PTHR24286">
    <property type="entry name" value="CYTOCHROME P450 26"/>
    <property type="match status" value="1"/>
</dbReference>
<dbReference type="InterPro" id="IPR001128">
    <property type="entry name" value="Cyt_P450"/>
</dbReference>